<dbReference type="RefSeq" id="WP_013127727.1">
    <property type="nucleotide sequence ID" value="NC_014158.1"/>
</dbReference>
<dbReference type="PROSITE" id="PS50977">
    <property type="entry name" value="HTH_TETR_2"/>
    <property type="match status" value="1"/>
</dbReference>
<dbReference type="Proteomes" id="UP000001213">
    <property type="component" value="Chromosome"/>
</dbReference>
<keyword evidence="1 2" id="KW-0238">DNA-binding</keyword>
<accession>D5UV02</accession>
<name>D5UV02_TSUPD</name>
<evidence type="ECO:0000313" key="4">
    <source>
        <dbReference type="EMBL" id="ADG79720.1"/>
    </source>
</evidence>
<evidence type="ECO:0000313" key="5">
    <source>
        <dbReference type="Proteomes" id="UP000001213"/>
    </source>
</evidence>
<dbReference type="GO" id="GO:0000976">
    <property type="term" value="F:transcription cis-regulatory region binding"/>
    <property type="evidence" value="ECO:0007669"/>
    <property type="project" value="TreeGrafter"/>
</dbReference>
<dbReference type="Pfam" id="PF00440">
    <property type="entry name" value="TetR_N"/>
    <property type="match status" value="1"/>
</dbReference>
<dbReference type="GO" id="GO:0003700">
    <property type="term" value="F:DNA-binding transcription factor activity"/>
    <property type="evidence" value="ECO:0007669"/>
    <property type="project" value="TreeGrafter"/>
</dbReference>
<evidence type="ECO:0000259" key="3">
    <source>
        <dbReference type="PROSITE" id="PS50977"/>
    </source>
</evidence>
<reference evidence="4 5" key="2">
    <citation type="journal article" date="2011" name="Stand. Genomic Sci.">
        <title>Complete genome sequence of Tsukamurella paurometabola type strain (no. 33).</title>
        <authorList>
            <person name="Munk A.C."/>
            <person name="Lapidus A."/>
            <person name="Lucas S."/>
            <person name="Nolan M."/>
            <person name="Tice H."/>
            <person name="Cheng J.F."/>
            <person name="Del Rio T.G."/>
            <person name="Goodwin L."/>
            <person name="Pitluck S."/>
            <person name="Liolios K."/>
            <person name="Huntemann M."/>
            <person name="Ivanova N."/>
            <person name="Mavromatis K."/>
            <person name="Mikhailova N."/>
            <person name="Pati A."/>
            <person name="Chen A."/>
            <person name="Palaniappan K."/>
            <person name="Tapia R."/>
            <person name="Han C."/>
            <person name="Land M."/>
            <person name="Hauser L."/>
            <person name="Chang Y.J."/>
            <person name="Jeffries C.D."/>
            <person name="Brettin T."/>
            <person name="Yasawong M."/>
            <person name="Brambilla E.M."/>
            <person name="Rohde M."/>
            <person name="Sikorski J."/>
            <person name="Goker M."/>
            <person name="Detter J.C."/>
            <person name="Woyke T."/>
            <person name="Bristow J."/>
            <person name="Eisen J.A."/>
            <person name="Markowitz V."/>
            <person name="Hugenholtz P."/>
            <person name="Kyrpides N.C."/>
            <person name="Klenk H.P."/>
        </authorList>
    </citation>
    <scope>NUCLEOTIDE SEQUENCE [LARGE SCALE GENOMIC DNA]</scope>
    <source>
        <strain evidence="5">ATCC 8368 / DSM 20162 / CCUG 35730 / CIP 100753 / JCM 10117 / KCTC 9821 / NBRC 16120 / NCIMB 702349 / NCTC 13040</strain>
    </source>
</reference>
<sequence>MTRPGASLSELLLKAGARTDVSDADAGVYRAALTVLGTAGTRKTTVEAIAAETGMNRMTLFRRFGSKDEILAAALAWSLGRLFTQTAEVVARTPDVAERIEEVFVLCCRFGRTLLPISSPEERAALFADERLDPVGHGIRFVTAIMAQEHGADAVPEGHTEIRADALVRITAACFAIAPAPFDLEDDGAARAYARTALVPLAVD</sequence>
<keyword evidence="5" id="KW-1185">Reference proteome</keyword>
<feature type="domain" description="HTH tetR-type" evidence="3">
    <location>
        <begin position="22"/>
        <end position="82"/>
    </location>
</feature>
<dbReference type="KEGG" id="tpr:Tpau_3133"/>
<organism evidence="4 5">
    <name type="scientific">Tsukamurella paurometabola (strain ATCC 8368 / DSM 20162 / CCUG 35730 / CIP 100753 / JCM 10117 / KCTC 9821 / NBRC 16120 / NCIMB 702349 / NCTC 13040)</name>
    <name type="common">Corynebacterium paurometabolum</name>
    <dbReference type="NCBI Taxonomy" id="521096"/>
    <lineage>
        <taxon>Bacteria</taxon>
        <taxon>Bacillati</taxon>
        <taxon>Actinomycetota</taxon>
        <taxon>Actinomycetes</taxon>
        <taxon>Mycobacteriales</taxon>
        <taxon>Tsukamurellaceae</taxon>
        <taxon>Tsukamurella</taxon>
    </lineage>
</organism>
<dbReference type="PANTHER" id="PTHR30055:SF153">
    <property type="entry name" value="HTH-TYPE TRANSCRIPTIONAL REPRESSOR RV3405C"/>
    <property type="match status" value="1"/>
</dbReference>
<dbReference type="AlphaFoldDB" id="D5UV02"/>
<dbReference type="STRING" id="521096.Tpau_3133"/>
<evidence type="ECO:0000256" key="2">
    <source>
        <dbReference type="PROSITE-ProRule" id="PRU00335"/>
    </source>
</evidence>
<protein>
    <submittedName>
        <fullName evidence="4">Transcriptional regulator, TetR family</fullName>
    </submittedName>
</protein>
<dbReference type="eggNOG" id="COG1309">
    <property type="taxonomic scope" value="Bacteria"/>
</dbReference>
<feature type="DNA-binding region" description="H-T-H motif" evidence="2">
    <location>
        <begin position="45"/>
        <end position="64"/>
    </location>
</feature>
<dbReference type="PANTHER" id="PTHR30055">
    <property type="entry name" value="HTH-TYPE TRANSCRIPTIONAL REGULATOR RUTR"/>
    <property type="match status" value="1"/>
</dbReference>
<dbReference type="SUPFAM" id="SSF46689">
    <property type="entry name" value="Homeodomain-like"/>
    <property type="match status" value="1"/>
</dbReference>
<dbReference type="InterPro" id="IPR009057">
    <property type="entry name" value="Homeodomain-like_sf"/>
</dbReference>
<dbReference type="Gene3D" id="1.10.357.10">
    <property type="entry name" value="Tetracycline Repressor, domain 2"/>
    <property type="match status" value="1"/>
</dbReference>
<reference evidence="5" key="1">
    <citation type="submission" date="2010-03" db="EMBL/GenBank/DDBJ databases">
        <title>The complete chromosome of Tsukamurella paurometabola DSM 20162.</title>
        <authorList>
            <consortium name="US DOE Joint Genome Institute (JGI-PGF)"/>
            <person name="Lucas S."/>
            <person name="Copeland A."/>
            <person name="Lapidus A."/>
            <person name="Glavina del Rio T."/>
            <person name="Dalin E."/>
            <person name="Tice H."/>
            <person name="Bruce D."/>
            <person name="Goodwin L."/>
            <person name="Pitluck S."/>
            <person name="Kyrpides N."/>
            <person name="Mavromatis K."/>
            <person name="Ivanova N."/>
            <person name="Mikhailova N."/>
            <person name="Munk A.C."/>
            <person name="Brettin T."/>
            <person name="Detter J.C."/>
            <person name="Tapia R."/>
            <person name="Han C."/>
            <person name="Larimer F."/>
            <person name="Land M."/>
            <person name="Hauser L."/>
            <person name="Markowitz V."/>
            <person name="Cheng J.-F."/>
            <person name="Hugenholtz P."/>
            <person name="Woyke T."/>
            <person name="Wu D."/>
            <person name="Jando M."/>
            <person name="Brambilla E."/>
            <person name="Klenk H.-P."/>
            <person name="Eisen J.A."/>
        </authorList>
    </citation>
    <scope>NUCLEOTIDE SEQUENCE [LARGE SCALE GENOMIC DNA]</scope>
    <source>
        <strain evidence="5">ATCC 8368 / DSM 20162 / CCUG 35730 / CIP 100753 / JCM 10117 / KCTC 9821 / NBRC 16120 / NCIMB 702349 / NCTC 13040</strain>
    </source>
</reference>
<dbReference type="HOGENOM" id="CLU_1342762_0_0_11"/>
<dbReference type="InterPro" id="IPR050109">
    <property type="entry name" value="HTH-type_TetR-like_transc_reg"/>
</dbReference>
<dbReference type="EMBL" id="CP001966">
    <property type="protein sequence ID" value="ADG79720.1"/>
    <property type="molecule type" value="Genomic_DNA"/>
</dbReference>
<proteinExistence type="predicted"/>
<evidence type="ECO:0000256" key="1">
    <source>
        <dbReference type="ARBA" id="ARBA00023125"/>
    </source>
</evidence>
<dbReference type="InterPro" id="IPR001647">
    <property type="entry name" value="HTH_TetR"/>
</dbReference>
<gene>
    <name evidence="4" type="ordered locus">Tpau_3133</name>
</gene>